<dbReference type="GO" id="GO:0006355">
    <property type="term" value="P:regulation of DNA-templated transcription"/>
    <property type="evidence" value="ECO:0007669"/>
    <property type="project" value="UniProtKB-ARBA"/>
</dbReference>
<dbReference type="InterPro" id="IPR011991">
    <property type="entry name" value="ArsR-like_HTH"/>
</dbReference>
<dbReference type="RefSeq" id="WP_160858041.1">
    <property type="nucleotide sequence ID" value="NZ_WUMK01000002.1"/>
</dbReference>
<gene>
    <name evidence="1" type="ORF">GR138_07870</name>
</gene>
<evidence type="ECO:0000313" key="1">
    <source>
        <dbReference type="EMBL" id="MXN45101.1"/>
    </source>
</evidence>
<dbReference type="Pfam" id="PF12840">
    <property type="entry name" value="HTH_20"/>
    <property type="match status" value="1"/>
</dbReference>
<dbReference type="Gene3D" id="1.10.10.10">
    <property type="entry name" value="Winged helix-like DNA-binding domain superfamily/Winged helix DNA-binding domain"/>
    <property type="match status" value="1"/>
</dbReference>
<protein>
    <submittedName>
        <fullName evidence="1">Helix-turn-helix domain-containing protein</fullName>
    </submittedName>
</protein>
<dbReference type="CDD" id="cd00090">
    <property type="entry name" value="HTH_ARSR"/>
    <property type="match status" value="1"/>
</dbReference>
<dbReference type="SUPFAM" id="SSF46785">
    <property type="entry name" value="Winged helix' DNA-binding domain"/>
    <property type="match status" value="1"/>
</dbReference>
<dbReference type="InterPro" id="IPR036388">
    <property type="entry name" value="WH-like_DNA-bd_sf"/>
</dbReference>
<reference evidence="1 2" key="1">
    <citation type="submission" date="2019-12" db="EMBL/GenBank/DDBJ databases">
        <title>Shinella kummerowiae sp. nov., a symbiotic bacterium isolated from root nodules of the herbal legume Kummerowia stipulacea.</title>
        <authorList>
            <person name="Gao J."/>
        </authorList>
    </citation>
    <scope>NUCLEOTIDE SEQUENCE [LARGE SCALE GENOMIC DNA]</scope>
    <source>
        <strain evidence="1 2">CCBAU 25048</strain>
    </source>
</reference>
<keyword evidence="2" id="KW-1185">Reference proteome</keyword>
<dbReference type="InterPro" id="IPR036390">
    <property type="entry name" value="WH_DNA-bd_sf"/>
</dbReference>
<dbReference type="Proteomes" id="UP000435802">
    <property type="component" value="Unassembled WGS sequence"/>
</dbReference>
<accession>A0A6N8S8Y3</accession>
<proteinExistence type="predicted"/>
<evidence type="ECO:0000313" key="2">
    <source>
        <dbReference type="Proteomes" id="UP000435802"/>
    </source>
</evidence>
<dbReference type="AlphaFoldDB" id="A0A6N8S8Y3"/>
<name>A0A6N8S8Y3_9HYPH</name>
<organism evidence="1 2">
    <name type="scientific">Shinella kummerowiae</name>
    <dbReference type="NCBI Taxonomy" id="417745"/>
    <lineage>
        <taxon>Bacteria</taxon>
        <taxon>Pseudomonadati</taxon>
        <taxon>Pseudomonadota</taxon>
        <taxon>Alphaproteobacteria</taxon>
        <taxon>Hyphomicrobiales</taxon>
        <taxon>Rhizobiaceae</taxon>
        <taxon>Shinella</taxon>
    </lineage>
</organism>
<comment type="caution">
    <text evidence="1">The sequence shown here is derived from an EMBL/GenBank/DDBJ whole genome shotgun (WGS) entry which is preliminary data.</text>
</comment>
<sequence length="203" mass="21680">MLDLDILDTPAAAMLALDPIKARLLAELSVPSSAAALAGRVGLTRQKINYHLKALEEQKLVEQAEARQWGGITERLMVATARAYVVSPTALGPIGADPAIHGDRLSASYLVALAARIVREVGMLWRGARAADKRLATLSIDTTIRFASPADRAAFTADLANAVAALAIRYHDDTTPGGRPHRLVVAAYPAPPETERKDDADEI</sequence>
<dbReference type="OrthoDB" id="9788770at2"/>
<dbReference type="EMBL" id="WUMK01000002">
    <property type="protein sequence ID" value="MXN45101.1"/>
    <property type="molecule type" value="Genomic_DNA"/>
</dbReference>